<name>A0A8T2VHC3_CERRI</name>
<dbReference type="InterPro" id="IPR007493">
    <property type="entry name" value="DUF538"/>
</dbReference>
<evidence type="ECO:0000313" key="3">
    <source>
        <dbReference type="Proteomes" id="UP000825935"/>
    </source>
</evidence>
<evidence type="ECO:0000313" key="2">
    <source>
        <dbReference type="EMBL" id="KAH7446650.1"/>
    </source>
</evidence>
<reference evidence="2" key="1">
    <citation type="submission" date="2021-08" db="EMBL/GenBank/DDBJ databases">
        <title>WGS assembly of Ceratopteris richardii.</title>
        <authorList>
            <person name="Marchant D.B."/>
            <person name="Chen G."/>
            <person name="Jenkins J."/>
            <person name="Shu S."/>
            <person name="Leebens-Mack J."/>
            <person name="Grimwood J."/>
            <person name="Schmutz J."/>
            <person name="Soltis P."/>
            <person name="Soltis D."/>
            <person name="Chen Z.-H."/>
        </authorList>
    </citation>
    <scope>NUCLEOTIDE SEQUENCE</scope>
    <source>
        <strain evidence="2">Whitten #5841</strain>
        <tissue evidence="2">Leaf</tissue>
    </source>
</reference>
<dbReference type="OrthoDB" id="1897482at2759"/>
<dbReference type="PANTHER" id="PTHR31676:SF76">
    <property type="entry name" value="OS05G0362300 PROTEIN"/>
    <property type="match status" value="1"/>
</dbReference>
<feature type="chain" id="PRO_5035871037" evidence="1">
    <location>
        <begin position="18"/>
        <end position="163"/>
    </location>
</feature>
<evidence type="ECO:0000256" key="1">
    <source>
        <dbReference type="SAM" id="SignalP"/>
    </source>
</evidence>
<dbReference type="OMA" id="KPMAYEM"/>
<organism evidence="2 3">
    <name type="scientific">Ceratopteris richardii</name>
    <name type="common">Triangle waterfern</name>
    <dbReference type="NCBI Taxonomy" id="49495"/>
    <lineage>
        <taxon>Eukaryota</taxon>
        <taxon>Viridiplantae</taxon>
        <taxon>Streptophyta</taxon>
        <taxon>Embryophyta</taxon>
        <taxon>Tracheophyta</taxon>
        <taxon>Polypodiopsida</taxon>
        <taxon>Polypodiidae</taxon>
        <taxon>Polypodiales</taxon>
        <taxon>Pteridineae</taxon>
        <taxon>Pteridaceae</taxon>
        <taxon>Parkerioideae</taxon>
        <taxon>Ceratopteris</taxon>
    </lineage>
</organism>
<proteinExistence type="predicted"/>
<dbReference type="Pfam" id="PF04398">
    <property type="entry name" value="DUF538"/>
    <property type="match status" value="1"/>
</dbReference>
<dbReference type="Proteomes" id="UP000825935">
    <property type="component" value="Chromosome 1"/>
</dbReference>
<dbReference type="AlphaFoldDB" id="A0A8T2VHC3"/>
<accession>A0A8T2VHC3</accession>
<dbReference type="PANTHER" id="PTHR31676">
    <property type="entry name" value="T31J12.3 PROTEIN-RELATED"/>
    <property type="match status" value="1"/>
</dbReference>
<dbReference type="SUPFAM" id="SSF141562">
    <property type="entry name" value="At5g01610-like"/>
    <property type="match status" value="1"/>
</dbReference>
<sequence length="163" mass="17722">MSLLCCLFSLLLHFLLATSLSIFPSPQINHAADSVGTTAYDILEENGFPAGLLPSTVTDYDLDEDDGAFTLYLDSSCKVDIPNVYPIKFKSTITGDITYGKISSLKGVTVKVLFIWWTINSITVNDDALVFKVGPFSASYGISNFDENPTCVSGFRDLLSQVA</sequence>
<keyword evidence="1" id="KW-0732">Signal</keyword>
<gene>
    <name evidence="2" type="ORF">KP509_01G066900</name>
</gene>
<dbReference type="Gene3D" id="2.30.240.10">
    <property type="entry name" value="At5g01610-like"/>
    <property type="match status" value="1"/>
</dbReference>
<keyword evidence="3" id="KW-1185">Reference proteome</keyword>
<protein>
    <submittedName>
        <fullName evidence="2">Uncharacterized protein</fullName>
    </submittedName>
</protein>
<feature type="signal peptide" evidence="1">
    <location>
        <begin position="1"/>
        <end position="17"/>
    </location>
</feature>
<dbReference type="EMBL" id="CM035406">
    <property type="protein sequence ID" value="KAH7446650.1"/>
    <property type="molecule type" value="Genomic_DNA"/>
</dbReference>
<dbReference type="InterPro" id="IPR036758">
    <property type="entry name" value="At5g01610-like"/>
</dbReference>
<comment type="caution">
    <text evidence="2">The sequence shown here is derived from an EMBL/GenBank/DDBJ whole genome shotgun (WGS) entry which is preliminary data.</text>
</comment>